<keyword evidence="2 4" id="KW-0378">Hydrolase</keyword>
<evidence type="ECO:0000259" key="3">
    <source>
        <dbReference type="Pfam" id="PF07859"/>
    </source>
</evidence>
<dbReference type="Gene3D" id="3.40.50.1820">
    <property type="entry name" value="alpha/beta hydrolase"/>
    <property type="match status" value="1"/>
</dbReference>
<dbReference type="InterPro" id="IPR013094">
    <property type="entry name" value="AB_hydrolase_3"/>
</dbReference>
<dbReference type="GO" id="GO:0016787">
    <property type="term" value="F:hydrolase activity"/>
    <property type="evidence" value="ECO:0007669"/>
    <property type="project" value="UniProtKB-KW"/>
</dbReference>
<sequence length="359" mass="38473">MKTTTVASLVAVLLLIPAINLLALPGSSSIQVKMTTQPSFKNLVTGEVINQRLDPQALAVLTKVAQGGPPPTDIPGKRAAFNKIFNLLSGPPEAILKVENLTIASSGGKLPIRLYRPKEGKLPVLVYYHGGGFNKGDLNSHDAALRSLANRAGCLIVAVDYRRTPEHQFPAQIDDAFTTLKWVAENAARIGANAEKIAVGGDSVGGNLAAVTAMRSRDQKGPKLVFQLLMYPVTDVTLSSQSWQEFANGPWLTRDGEYEGFHKLYLPAGIDPKQPYVSPLFAPNLKGLPPALVVDGEFDPYRDEGQTYAKRLQAAGVPVTATVYPGMIHDFFLMAGATDAGKRLIQQSASALQNAFGSI</sequence>
<keyword evidence="5" id="KW-1185">Reference proteome</keyword>
<evidence type="ECO:0000256" key="1">
    <source>
        <dbReference type="ARBA" id="ARBA00010515"/>
    </source>
</evidence>
<dbReference type="InterPro" id="IPR050300">
    <property type="entry name" value="GDXG_lipolytic_enzyme"/>
</dbReference>
<dbReference type="AlphaFoldDB" id="A0A8J6XJK0"/>
<dbReference type="RefSeq" id="WP_190830520.1">
    <property type="nucleotide sequence ID" value="NZ_CAWPPI010000063.1"/>
</dbReference>
<dbReference type="PANTHER" id="PTHR48081">
    <property type="entry name" value="AB HYDROLASE SUPERFAMILY PROTEIN C4A8.06C"/>
    <property type="match status" value="1"/>
</dbReference>
<evidence type="ECO:0000313" key="5">
    <source>
        <dbReference type="Proteomes" id="UP000629098"/>
    </source>
</evidence>
<dbReference type="InterPro" id="IPR029058">
    <property type="entry name" value="AB_hydrolase_fold"/>
</dbReference>
<dbReference type="Pfam" id="PF07859">
    <property type="entry name" value="Abhydrolase_3"/>
    <property type="match status" value="1"/>
</dbReference>
<dbReference type="FunFam" id="3.40.50.1820:FF:000089">
    <property type="entry name" value="Alpha/beta hydrolase"/>
    <property type="match status" value="1"/>
</dbReference>
<comment type="similarity">
    <text evidence="1">Belongs to the 'GDXG' lipolytic enzyme family.</text>
</comment>
<proteinExistence type="inferred from homology"/>
<dbReference type="Proteomes" id="UP000629098">
    <property type="component" value="Unassembled WGS sequence"/>
</dbReference>
<evidence type="ECO:0000313" key="4">
    <source>
        <dbReference type="EMBL" id="MBD2774027.1"/>
    </source>
</evidence>
<accession>A0A8J6XJK0</accession>
<protein>
    <submittedName>
        <fullName evidence="4">Alpha/beta hydrolase</fullName>
    </submittedName>
</protein>
<dbReference type="SUPFAM" id="SSF53474">
    <property type="entry name" value="alpha/beta-Hydrolases"/>
    <property type="match status" value="1"/>
</dbReference>
<gene>
    <name evidence="4" type="ORF">ICL16_18600</name>
</gene>
<reference evidence="4" key="1">
    <citation type="submission" date="2020-09" db="EMBL/GenBank/DDBJ databases">
        <title>Iningainema tapete sp. nov. (Scytonemataceae, Cyanobacteria) from greenhouses in central Florida (USA) produces two types of nodularin with biosynthetic potential for microcystin-LR and anabaenopeptins.</title>
        <authorList>
            <person name="Berthold D.E."/>
            <person name="Lefler F.W."/>
            <person name="Huang I.-S."/>
            <person name="Abdulla H."/>
            <person name="Zimba P.V."/>
            <person name="Laughinghouse H.D. IV."/>
        </authorList>
    </citation>
    <scope>NUCLEOTIDE SEQUENCE</scope>
    <source>
        <strain evidence="4">BLCCT55</strain>
    </source>
</reference>
<dbReference type="PANTHER" id="PTHR48081:SF8">
    <property type="entry name" value="ALPHA_BETA HYDROLASE FOLD-3 DOMAIN-CONTAINING PROTEIN-RELATED"/>
    <property type="match status" value="1"/>
</dbReference>
<comment type="caution">
    <text evidence="4">The sequence shown here is derived from an EMBL/GenBank/DDBJ whole genome shotgun (WGS) entry which is preliminary data.</text>
</comment>
<evidence type="ECO:0000256" key="2">
    <source>
        <dbReference type="ARBA" id="ARBA00022801"/>
    </source>
</evidence>
<feature type="domain" description="Alpha/beta hydrolase fold-3" evidence="3">
    <location>
        <begin position="125"/>
        <end position="332"/>
    </location>
</feature>
<name>A0A8J6XJK0_9CYAN</name>
<dbReference type="EMBL" id="JACXAE010000063">
    <property type="protein sequence ID" value="MBD2774027.1"/>
    <property type="molecule type" value="Genomic_DNA"/>
</dbReference>
<organism evidence="4 5">
    <name type="scientific">Iningainema tapete BLCC-T55</name>
    <dbReference type="NCBI Taxonomy" id="2748662"/>
    <lineage>
        <taxon>Bacteria</taxon>
        <taxon>Bacillati</taxon>
        <taxon>Cyanobacteriota</taxon>
        <taxon>Cyanophyceae</taxon>
        <taxon>Nostocales</taxon>
        <taxon>Scytonemataceae</taxon>
        <taxon>Iningainema tapete</taxon>
    </lineage>
</organism>